<dbReference type="GO" id="GO:0003700">
    <property type="term" value="F:DNA-binding transcription factor activity"/>
    <property type="evidence" value="ECO:0007669"/>
    <property type="project" value="InterPro"/>
</dbReference>
<sequence length="267" mass="30184">MSKSSRPSEPASHHKLLAEIPRSLGTTPQLRELEELKDEPTSPPAQPTIVVTSPASPLPSTGHRKRRTPDSESDADTGARRKMPSKKHSSSEKGHSSKSKSKNDDWTEVTEPDERRRIQNRIAQRKFREKAKEQKERAERESRNQEHAGSSYRIPDPSELEEEEADLPGLPWGGINVRHVVARGHENQESRRGSARDDYAQDDAHYHHSQYDSGRGGHYYQQHTHQTPSYGSRDSSGGDDRYYDDPLSSSSSYYYHFDPNAAGTSQQ</sequence>
<dbReference type="InterPro" id="IPR004827">
    <property type="entry name" value="bZIP"/>
</dbReference>
<dbReference type="CDD" id="cd14688">
    <property type="entry name" value="bZIP_YAP"/>
    <property type="match status" value="1"/>
</dbReference>
<evidence type="ECO:0000256" key="1">
    <source>
        <dbReference type="SAM" id="MobiDB-lite"/>
    </source>
</evidence>
<feature type="compositionally biased region" description="Low complexity" evidence="1">
    <location>
        <begin position="245"/>
        <end position="258"/>
    </location>
</feature>
<dbReference type="PROSITE" id="PS00036">
    <property type="entry name" value="BZIP_BASIC"/>
    <property type="match status" value="1"/>
</dbReference>
<proteinExistence type="predicted"/>
<dbReference type="InterPro" id="IPR052635">
    <property type="entry name" value="Sec_Metab_Biosynth_Reg"/>
</dbReference>
<feature type="region of interest" description="Disordered" evidence="1">
    <location>
        <begin position="1"/>
        <end position="267"/>
    </location>
</feature>
<keyword evidence="4" id="KW-1185">Reference proteome</keyword>
<protein>
    <recommendedName>
        <fullName evidence="2">BZIP domain-containing protein</fullName>
    </recommendedName>
</protein>
<dbReference type="OrthoDB" id="5387389at2759"/>
<evidence type="ECO:0000313" key="3">
    <source>
        <dbReference type="EMBL" id="RYO87108.1"/>
    </source>
</evidence>
<feature type="compositionally biased region" description="Basic and acidic residues" evidence="1">
    <location>
        <begin position="89"/>
        <end position="105"/>
    </location>
</feature>
<dbReference type="Gene3D" id="1.20.5.170">
    <property type="match status" value="1"/>
</dbReference>
<dbReference type="EMBL" id="QJNU01000757">
    <property type="protein sequence ID" value="RYO87108.1"/>
    <property type="molecule type" value="Genomic_DNA"/>
</dbReference>
<feature type="compositionally biased region" description="Basic and acidic residues" evidence="1">
    <location>
        <begin position="31"/>
        <end position="40"/>
    </location>
</feature>
<evidence type="ECO:0000259" key="2">
    <source>
        <dbReference type="PROSITE" id="PS00036"/>
    </source>
</evidence>
<dbReference type="AlphaFoldDB" id="A0A4Q4SWA2"/>
<dbReference type="Proteomes" id="UP000293360">
    <property type="component" value="Unassembled WGS sequence"/>
</dbReference>
<organism evidence="3 4">
    <name type="scientific">Monosporascus ibericus</name>
    <dbReference type="NCBI Taxonomy" id="155417"/>
    <lineage>
        <taxon>Eukaryota</taxon>
        <taxon>Fungi</taxon>
        <taxon>Dikarya</taxon>
        <taxon>Ascomycota</taxon>
        <taxon>Pezizomycotina</taxon>
        <taxon>Sordariomycetes</taxon>
        <taxon>Xylariomycetidae</taxon>
        <taxon>Xylariales</taxon>
        <taxon>Xylariales incertae sedis</taxon>
        <taxon>Monosporascus</taxon>
    </lineage>
</organism>
<comment type="caution">
    <text evidence="3">The sequence shown here is derived from an EMBL/GenBank/DDBJ whole genome shotgun (WGS) entry which is preliminary data.</text>
</comment>
<accession>A0A4Q4SWA2</accession>
<reference evidence="3 4" key="1">
    <citation type="submission" date="2018-06" db="EMBL/GenBank/DDBJ databases">
        <title>Complete Genomes of Monosporascus.</title>
        <authorList>
            <person name="Robinson A.J."/>
            <person name="Natvig D.O."/>
        </authorList>
    </citation>
    <scope>NUCLEOTIDE SEQUENCE [LARGE SCALE GENOMIC DNA]</scope>
    <source>
        <strain evidence="3 4">CBS 110550</strain>
    </source>
</reference>
<feature type="compositionally biased region" description="Basic and acidic residues" evidence="1">
    <location>
        <begin position="183"/>
        <end position="210"/>
    </location>
</feature>
<feature type="domain" description="BZIP" evidence="2">
    <location>
        <begin position="115"/>
        <end position="130"/>
    </location>
</feature>
<dbReference type="PANTHER" id="PTHR39607:SF2">
    <property type="entry name" value="BZIP DOMAIN-CONTAINING PROTEIN"/>
    <property type="match status" value="1"/>
</dbReference>
<name>A0A4Q4SWA2_9PEZI</name>
<gene>
    <name evidence="3" type="ORF">DL764_008904</name>
</gene>
<feature type="compositionally biased region" description="Polar residues" evidence="1">
    <location>
        <begin position="49"/>
        <end position="59"/>
    </location>
</feature>
<evidence type="ECO:0000313" key="4">
    <source>
        <dbReference type="Proteomes" id="UP000293360"/>
    </source>
</evidence>
<dbReference type="PANTHER" id="PTHR39607">
    <property type="entry name" value="XANTHOCILLIN BIOSYNTHESIS CLUSTER TRANSCRIPTION FACTOR XANC-RELATED"/>
    <property type="match status" value="1"/>
</dbReference>
<feature type="compositionally biased region" description="Basic and acidic residues" evidence="1">
    <location>
        <begin position="130"/>
        <end position="146"/>
    </location>
</feature>